<keyword evidence="10" id="KW-0660">Purine salvage</keyword>
<dbReference type="SUPFAM" id="SSF53271">
    <property type="entry name" value="PRTase-like"/>
    <property type="match status" value="1"/>
</dbReference>
<comment type="pathway">
    <text evidence="4">Purine metabolism; AMP biosynthesis via salvage pathway; AMP from adenine: step 1/1.</text>
</comment>
<reference evidence="12" key="1">
    <citation type="submission" date="2020-05" db="EMBL/GenBank/DDBJ databases">
        <authorList>
            <person name="Chiriac C."/>
            <person name="Salcher M."/>
            <person name="Ghai R."/>
            <person name="Kavagutti S V."/>
        </authorList>
    </citation>
    <scope>NUCLEOTIDE SEQUENCE</scope>
</reference>
<comment type="subcellular location">
    <subcellularLocation>
        <location evidence="3">Cytoplasm</location>
    </subcellularLocation>
</comment>
<comment type="catalytic activity">
    <reaction evidence="1">
        <text>AMP + diphosphate = 5-phospho-alpha-D-ribose 1-diphosphate + adenine</text>
        <dbReference type="Rhea" id="RHEA:16609"/>
        <dbReference type="ChEBI" id="CHEBI:16708"/>
        <dbReference type="ChEBI" id="CHEBI:33019"/>
        <dbReference type="ChEBI" id="CHEBI:58017"/>
        <dbReference type="ChEBI" id="CHEBI:456215"/>
        <dbReference type="EC" id="2.4.2.7"/>
    </reaction>
</comment>
<dbReference type="GO" id="GO:0005737">
    <property type="term" value="C:cytoplasm"/>
    <property type="evidence" value="ECO:0007669"/>
    <property type="project" value="UniProtKB-SubCell"/>
</dbReference>
<dbReference type="GO" id="GO:0003999">
    <property type="term" value="F:adenine phosphoribosyltransferase activity"/>
    <property type="evidence" value="ECO:0007669"/>
    <property type="project" value="UniProtKB-EC"/>
</dbReference>
<evidence type="ECO:0000256" key="6">
    <source>
        <dbReference type="ARBA" id="ARBA00011893"/>
    </source>
</evidence>
<dbReference type="GO" id="GO:0006166">
    <property type="term" value="P:purine ribonucleoside salvage"/>
    <property type="evidence" value="ECO:0007669"/>
    <property type="project" value="UniProtKB-KW"/>
</dbReference>
<dbReference type="NCBIfam" id="NF002636">
    <property type="entry name" value="PRK02304.1-5"/>
    <property type="match status" value="1"/>
</dbReference>
<evidence type="ECO:0000256" key="1">
    <source>
        <dbReference type="ARBA" id="ARBA00000868"/>
    </source>
</evidence>
<dbReference type="GO" id="GO:0006168">
    <property type="term" value="P:adenine salvage"/>
    <property type="evidence" value="ECO:0007669"/>
    <property type="project" value="InterPro"/>
</dbReference>
<gene>
    <name evidence="12" type="ORF">UFOPK1650_00197</name>
</gene>
<dbReference type="CDD" id="cd06223">
    <property type="entry name" value="PRTases_typeI"/>
    <property type="match status" value="1"/>
</dbReference>
<comment type="similarity">
    <text evidence="5">Belongs to the purine/pyrimidine phosphoribosyltransferase family.</text>
</comment>
<evidence type="ECO:0000256" key="7">
    <source>
        <dbReference type="ARBA" id="ARBA00022490"/>
    </source>
</evidence>
<accession>A0A6J6DDH4</accession>
<dbReference type="EC" id="2.4.2.7" evidence="6"/>
<dbReference type="GO" id="GO:0044209">
    <property type="term" value="P:AMP salvage"/>
    <property type="evidence" value="ECO:0007669"/>
    <property type="project" value="UniProtKB-UniPathway"/>
</dbReference>
<evidence type="ECO:0000313" key="12">
    <source>
        <dbReference type="EMBL" id="CAB4561354.1"/>
    </source>
</evidence>
<dbReference type="InterPro" id="IPR029057">
    <property type="entry name" value="PRTase-like"/>
</dbReference>
<sequence>MVTASDGSTANSFNPKVPRTSEIDLSSLIAAVPDYPKPGILFKDITPLLANGDALTLAIDLLADFFRVTESDAIAGIEARGFILGAAVASALGIGFIPLRKPGKSPRPVHTVRYALEYGEDELQVHRHLLEPGMRIGIIDDVLATGGTAAASIELIEKAQANPVGFACLLELGALGGRERLARRDANMPIHALIVQ</sequence>
<name>A0A6J6DDH4_9ZZZZ</name>
<dbReference type="InterPro" id="IPR050054">
    <property type="entry name" value="UPRTase/APRTase"/>
</dbReference>
<evidence type="ECO:0000256" key="3">
    <source>
        <dbReference type="ARBA" id="ARBA00004496"/>
    </source>
</evidence>
<dbReference type="HAMAP" id="MF_00004">
    <property type="entry name" value="Aden_phosphoribosyltr"/>
    <property type="match status" value="1"/>
</dbReference>
<dbReference type="PANTHER" id="PTHR32315">
    <property type="entry name" value="ADENINE PHOSPHORIBOSYLTRANSFERASE"/>
    <property type="match status" value="1"/>
</dbReference>
<evidence type="ECO:0000256" key="8">
    <source>
        <dbReference type="ARBA" id="ARBA00022676"/>
    </source>
</evidence>
<dbReference type="InterPro" id="IPR000836">
    <property type="entry name" value="PRTase_dom"/>
</dbReference>
<dbReference type="FunFam" id="3.40.50.2020:FF:000021">
    <property type="entry name" value="Adenine phosphoribosyltransferase"/>
    <property type="match status" value="1"/>
</dbReference>
<evidence type="ECO:0000256" key="2">
    <source>
        <dbReference type="ARBA" id="ARBA00003968"/>
    </source>
</evidence>
<dbReference type="InterPro" id="IPR005764">
    <property type="entry name" value="Ade_phspho_trans"/>
</dbReference>
<keyword evidence="7" id="KW-0963">Cytoplasm</keyword>
<evidence type="ECO:0000256" key="10">
    <source>
        <dbReference type="ARBA" id="ARBA00022726"/>
    </source>
</evidence>
<dbReference type="NCBIfam" id="NF002634">
    <property type="entry name" value="PRK02304.1-3"/>
    <property type="match status" value="1"/>
</dbReference>
<organism evidence="12">
    <name type="scientific">freshwater metagenome</name>
    <dbReference type="NCBI Taxonomy" id="449393"/>
    <lineage>
        <taxon>unclassified sequences</taxon>
        <taxon>metagenomes</taxon>
        <taxon>ecological metagenomes</taxon>
    </lineage>
</organism>
<dbReference type="UniPathway" id="UPA00588">
    <property type="reaction ID" value="UER00646"/>
</dbReference>
<comment type="function">
    <text evidence="2">Catalyzes a salvage reaction resulting in the formation of AMP, that is energically less costly than de novo synthesis.</text>
</comment>
<dbReference type="GO" id="GO:0002055">
    <property type="term" value="F:adenine binding"/>
    <property type="evidence" value="ECO:0007669"/>
    <property type="project" value="TreeGrafter"/>
</dbReference>
<protein>
    <recommendedName>
        <fullName evidence="6">adenine phosphoribosyltransferase</fullName>
        <ecNumber evidence="6">2.4.2.7</ecNumber>
    </recommendedName>
</protein>
<dbReference type="GO" id="GO:0016208">
    <property type="term" value="F:AMP binding"/>
    <property type="evidence" value="ECO:0007669"/>
    <property type="project" value="TreeGrafter"/>
</dbReference>
<evidence type="ECO:0000256" key="5">
    <source>
        <dbReference type="ARBA" id="ARBA00008391"/>
    </source>
</evidence>
<proteinExistence type="inferred from homology"/>
<dbReference type="AlphaFoldDB" id="A0A6J6DDH4"/>
<evidence type="ECO:0000256" key="4">
    <source>
        <dbReference type="ARBA" id="ARBA00004659"/>
    </source>
</evidence>
<keyword evidence="9" id="KW-0808">Transferase</keyword>
<dbReference type="PANTHER" id="PTHR32315:SF3">
    <property type="entry name" value="ADENINE PHOSPHORIBOSYLTRANSFERASE"/>
    <property type="match status" value="1"/>
</dbReference>
<dbReference type="Gene3D" id="3.40.50.2020">
    <property type="match status" value="1"/>
</dbReference>
<evidence type="ECO:0000256" key="9">
    <source>
        <dbReference type="ARBA" id="ARBA00022679"/>
    </source>
</evidence>
<dbReference type="Pfam" id="PF00156">
    <property type="entry name" value="Pribosyltran"/>
    <property type="match status" value="1"/>
</dbReference>
<dbReference type="EMBL" id="CAEZTJ010000013">
    <property type="protein sequence ID" value="CAB4561354.1"/>
    <property type="molecule type" value="Genomic_DNA"/>
</dbReference>
<keyword evidence="8" id="KW-0328">Glycosyltransferase</keyword>
<evidence type="ECO:0000259" key="11">
    <source>
        <dbReference type="Pfam" id="PF00156"/>
    </source>
</evidence>
<feature type="domain" description="Phosphoribosyltransferase" evidence="11">
    <location>
        <begin position="50"/>
        <end position="171"/>
    </location>
</feature>